<dbReference type="GO" id="GO:0031490">
    <property type="term" value="F:chromatin DNA binding"/>
    <property type="evidence" value="ECO:0007669"/>
    <property type="project" value="TreeGrafter"/>
</dbReference>
<feature type="compositionally biased region" description="Low complexity" evidence="1">
    <location>
        <begin position="198"/>
        <end position="211"/>
    </location>
</feature>
<protein>
    <recommendedName>
        <fullName evidence="4">GRAM domain-containing protein</fullName>
    </recommendedName>
</protein>
<dbReference type="Proteomes" id="UP000076722">
    <property type="component" value="Unassembled WGS sequence"/>
</dbReference>
<gene>
    <name evidence="2" type="ORF">SISNIDRAFT_414319</name>
</gene>
<evidence type="ECO:0000256" key="1">
    <source>
        <dbReference type="SAM" id="MobiDB-lite"/>
    </source>
</evidence>
<name>A0A164S704_9AGAM</name>
<dbReference type="SUPFAM" id="SSF50729">
    <property type="entry name" value="PH domain-like"/>
    <property type="match status" value="1"/>
</dbReference>
<dbReference type="PANTHER" id="PTHR31606:SF1">
    <property type="entry name" value="WW DOMAIN BINDING PROTEIN 2, ISOFORM E"/>
    <property type="match status" value="1"/>
</dbReference>
<dbReference type="InterPro" id="IPR044852">
    <property type="entry name" value="WBP2-like"/>
</dbReference>
<dbReference type="PANTHER" id="PTHR31606">
    <property type="entry name" value="WW DOMAIN BINDING PROTEIN 2, ISOFORM E"/>
    <property type="match status" value="1"/>
</dbReference>
<dbReference type="AlphaFoldDB" id="A0A164S704"/>
<accession>A0A164S704</accession>
<sequence length="211" mass="23387">MASINWAQLDPNSTPILLPNEVSITSIPDGVEATLVVPDQAGQNGGSERRSKEVGRLFLTDRRVIFVVPEQYSRPSFRSLSIPLLAILSTSFQQPFFGANYLAMELKPAADGGLVHGTKAEIRFKDRPMFEFISILEKSREREQFRKRETEFEDELRMCCSFHCSADRSLILNPLRAAMYSSASGSRVDTPVPPAPGPATTTEAPPSYYDG</sequence>
<evidence type="ECO:0000313" key="3">
    <source>
        <dbReference type="Proteomes" id="UP000076722"/>
    </source>
</evidence>
<dbReference type="GO" id="GO:0003713">
    <property type="term" value="F:transcription coactivator activity"/>
    <property type="evidence" value="ECO:0007669"/>
    <property type="project" value="InterPro"/>
</dbReference>
<dbReference type="GO" id="GO:0005634">
    <property type="term" value="C:nucleus"/>
    <property type="evidence" value="ECO:0007669"/>
    <property type="project" value="TreeGrafter"/>
</dbReference>
<dbReference type="EMBL" id="KV419416">
    <property type="protein sequence ID" value="KZS91202.1"/>
    <property type="molecule type" value="Genomic_DNA"/>
</dbReference>
<organism evidence="2 3">
    <name type="scientific">Sistotremastrum niveocremeum HHB9708</name>
    <dbReference type="NCBI Taxonomy" id="1314777"/>
    <lineage>
        <taxon>Eukaryota</taxon>
        <taxon>Fungi</taxon>
        <taxon>Dikarya</taxon>
        <taxon>Basidiomycota</taxon>
        <taxon>Agaricomycotina</taxon>
        <taxon>Agaricomycetes</taxon>
        <taxon>Sistotremastrales</taxon>
        <taxon>Sistotremastraceae</taxon>
        <taxon>Sertulicium</taxon>
        <taxon>Sertulicium niveocremeum</taxon>
    </lineage>
</organism>
<reference evidence="2 3" key="1">
    <citation type="journal article" date="2016" name="Mol. Biol. Evol.">
        <title>Comparative Genomics of Early-Diverging Mushroom-Forming Fungi Provides Insights into the Origins of Lignocellulose Decay Capabilities.</title>
        <authorList>
            <person name="Nagy L.G."/>
            <person name="Riley R."/>
            <person name="Tritt A."/>
            <person name="Adam C."/>
            <person name="Daum C."/>
            <person name="Floudas D."/>
            <person name="Sun H."/>
            <person name="Yadav J.S."/>
            <person name="Pangilinan J."/>
            <person name="Larsson K.H."/>
            <person name="Matsuura K."/>
            <person name="Barry K."/>
            <person name="Labutti K."/>
            <person name="Kuo R."/>
            <person name="Ohm R.A."/>
            <person name="Bhattacharya S.S."/>
            <person name="Shirouzu T."/>
            <person name="Yoshinaga Y."/>
            <person name="Martin F.M."/>
            <person name="Grigoriev I.V."/>
            <person name="Hibbett D.S."/>
        </authorList>
    </citation>
    <scope>NUCLEOTIDE SEQUENCE [LARGE SCALE GENOMIC DNA]</scope>
    <source>
        <strain evidence="2 3">HHB9708</strain>
    </source>
</reference>
<evidence type="ECO:0000313" key="2">
    <source>
        <dbReference type="EMBL" id="KZS91202.1"/>
    </source>
</evidence>
<proteinExistence type="predicted"/>
<keyword evidence="3" id="KW-1185">Reference proteome</keyword>
<evidence type="ECO:0008006" key="4">
    <source>
        <dbReference type="Google" id="ProtNLM"/>
    </source>
</evidence>
<dbReference type="CDD" id="cd13214">
    <property type="entry name" value="PH-GRAM_WBP2"/>
    <property type="match status" value="1"/>
</dbReference>
<feature type="region of interest" description="Disordered" evidence="1">
    <location>
        <begin position="183"/>
        <end position="211"/>
    </location>
</feature>
<dbReference type="OrthoDB" id="1259151at2759"/>
<dbReference type="STRING" id="1314777.A0A164S704"/>